<sequence length="207" mass="23912">MRKGEMVRYKMEREQRAGWENYPSWRIKDTVTGEYVLEGETYQICSNVEYSLNRGPAGEYSECDELTTVVEVFRPTCGGKAYELYPPGYNSPFFIWSTLEDAAASVLESEERWFQYYAIDADGVTLDAKSILEGGTMNFSDSTLKTKRFTMKDYAIYWDNGRYVAVRTGRDGVRRNCALPNCQTKREAIEAAREDRNDQNEEGERHD</sequence>
<proteinExistence type="predicted"/>
<dbReference type="AlphaFoldDB" id="A0A6M3LIB3"/>
<accession>A0A6M3LIB3</accession>
<evidence type="ECO:0000313" key="1">
    <source>
        <dbReference type="EMBL" id="QJA95046.1"/>
    </source>
</evidence>
<gene>
    <name evidence="1" type="ORF">MM415B03672_0009</name>
</gene>
<name>A0A6M3LIB3_9ZZZZ</name>
<reference evidence="1" key="1">
    <citation type="submission" date="2020-03" db="EMBL/GenBank/DDBJ databases">
        <title>The deep terrestrial virosphere.</title>
        <authorList>
            <person name="Holmfeldt K."/>
            <person name="Nilsson E."/>
            <person name="Simone D."/>
            <person name="Lopez-Fernandez M."/>
            <person name="Wu X."/>
            <person name="de Brujin I."/>
            <person name="Lundin D."/>
            <person name="Andersson A."/>
            <person name="Bertilsson S."/>
            <person name="Dopson M."/>
        </authorList>
    </citation>
    <scope>NUCLEOTIDE SEQUENCE</scope>
    <source>
        <strain evidence="1">MM415B03672</strain>
    </source>
</reference>
<dbReference type="EMBL" id="MT143281">
    <property type="protein sequence ID" value="QJA95046.1"/>
    <property type="molecule type" value="Genomic_DNA"/>
</dbReference>
<protein>
    <submittedName>
        <fullName evidence="1">Uncharacterized protein</fullName>
    </submittedName>
</protein>
<organism evidence="1">
    <name type="scientific">viral metagenome</name>
    <dbReference type="NCBI Taxonomy" id="1070528"/>
    <lineage>
        <taxon>unclassified sequences</taxon>
        <taxon>metagenomes</taxon>
        <taxon>organismal metagenomes</taxon>
    </lineage>
</organism>